<evidence type="ECO:0000256" key="1">
    <source>
        <dbReference type="SAM" id="MobiDB-lite"/>
    </source>
</evidence>
<protein>
    <submittedName>
        <fullName evidence="2">Putative ovule protein</fullName>
    </submittedName>
</protein>
<organism evidence="2">
    <name type="scientific">Solanum chacoense</name>
    <name type="common">Chaco potato</name>
    <dbReference type="NCBI Taxonomy" id="4108"/>
    <lineage>
        <taxon>Eukaryota</taxon>
        <taxon>Viridiplantae</taxon>
        <taxon>Streptophyta</taxon>
        <taxon>Embryophyta</taxon>
        <taxon>Tracheophyta</taxon>
        <taxon>Spermatophyta</taxon>
        <taxon>Magnoliopsida</taxon>
        <taxon>eudicotyledons</taxon>
        <taxon>Gunneridae</taxon>
        <taxon>Pentapetalae</taxon>
        <taxon>asterids</taxon>
        <taxon>lamiids</taxon>
        <taxon>Solanales</taxon>
        <taxon>Solanaceae</taxon>
        <taxon>Solanoideae</taxon>
        <taxon>Solaneae</taxon>
        <taxon>Solanum</taxon>
    </lineage>
</organism>
<feature type="region of interest" description="Disordered" evidence="1">
    <location>
        <begin position="1"/>
        <end position="40"/>
    </location>
</feature>
<dbReference type="AlphaFoldDB" id="A0A0V0H8R9"/>
<dbReference type="EMBL" id="GEDG01024479">
    <property type="protein sequence ID" value="JAP15942.1"/>
    <property type="molecule type" value="Transcribed_RNA"/>
</dbReference>
<sequence length="101" mass="10857">MAPKEASVYVRKGKSKSVSPSRHLLDQDNDTEYVQGTTRGPLLYPGTLGAGPSRLSHLVTSSRSPLPSLNRGPHSVKSRSPALSHTPTLVLAAVPLLFRCR</sequence>
<name>A0A0V0H8R9_SOLCH</name>
<reference evidence="2" key="1">
    <citation type="submission" date="2015-12" db="EMBL/GenBank/DDBJ databases">
        <title>Gene expression during late stages of embryo sac development: a critical building block for successful pollen-pistil interactions.</title>
        <authorList>
            <person name="Liu Y."/>
            <person name="Joly V."/>
            <person name="Sabar M."/>
            <person name="Matton D.P."/>
        </authorList>
    </citation>
    <scope>NUCLEOTIDE SEQUENCE</scope>
</reference>
<feature type="region of interest" description="Disordered" evidence="1">
    <location>
        <begin position="54"/>
        <end position="83"/>
    </location>
</feature>
<evidence type="ECO:0000313" key="2">
    <source>
        <dbReference type="EMBL" id="JAP15942.1"/>
    </source>
</evidence>
<feature type="compositionally biased region" description="Polar residues" evidence="1">
    <location>
        <begin position="58"/>
        <end position="67"/>
    </location>
</feature>
<proteinExistence type="predicted"/>
<accession>A0A0V0H8R9</accession>